<feature type="compositionally biased region" description="Basic residues" evidence="1">
    <location>
        <begin position="299"/>
        <end position="309"/>
    </location>
</feature>
<evidence type="ECO:0000256" key="1">
    <source>
        <dbReference type="SAM" id="MobiDB-lite"/>
    </source>
</evidence>
<feature type="compositionally biased region" description="Basic and acidic residues" evidence="1">
    <location>
        <begin position="7"/>
        <end position="18"/>
    </location>
</feature>
<name>B1SZ80_9BURK</name>
<feature type="compositionally biased region" description="Basic and acidic residues" evidence="1">
    <location>
        <begin position="139"/>
        <end position="149"/>
    </location>
</feature>
<feature type="region of interest" description="Disordered" evidence="1">
    <location>
        <begin position="420"/>
        <end position="482"/>
    </location>
</feature>
<dbReference type="Proteomes" id="UP000004814">
    <property type="component" value="Unassembled WGS sequence"/>
</dbReference>
<sequence length="482" mass="53496">MRLLHARHADGRGGGDRCRRGKRSRQCAGRHRRRAVPLHRLPEDRRRGNRGGMWHSRAMRHTSSVRRAVRRRTADAPRRPGKGRWQPAFRRRRLSGRQPVPARGPQSASSRAFRVRRPRRIRARPSGRAPRPHPRRCARHESARCRDTVRGSASPSGDGDAPPSRGSGAGGRRARRHCGARPGPFSGELGTADAGARDRRRRTGRQSAAARRSSRQRTDRGARVPRRPGTRDATRPSRRECNVRIQFRRARVPRARGRLGATRGRHHRDPFVHAGAASASHRSRPHSCGRAGAGARRGDRGRRRFRRQARHDGPAAARDRGLASRQARRDGVVARGIDGHVDQAPSRPNDVQHGRRCRGPAPCGDVRRRLQYRRVRVLGHGRRQPGPGACRRPVRHSPLCGAGPCDSYARDGRGRIPGLWRAANDDVPGTAHRRAGVHGRHRSARIPRDERAAAGGHPADRAGAGRQRGARRMPRCAATGVA</sequence>
<feature type="compositionally biased region" description="Basic residues" evidence="1">
    <location>
        <begin position="19"/>
        <end position="37"/>
    </location>
</feature>
<comment type="caution">
    <text evidence="2">The sequence shown here is derived from an EMBL/GenBank/DDBJ whole genome shotgun (WGS) entry which is preliminary data.</text>
</comment>
<protein>
    <submittedName>
        <fullName evidence="2">LigA</fullName>
    </submittedName>
</protein>
<feature type="compositionally biased region" description="Basic residues" evidence="1">
    <location>
        <begin position="113"/>
        <end position="138"/>
    </location>
</feature>
<feature type="compositionally biased region" description="Basic residues" evidence="1">
    <location>
        <begin position="57"/>
        <end position="71"/>
    </location>
</feature>
<feature type="compositionally biased region" description="Basic and acidic residues" evidence="1">
    <location>
        <begin position="229"/>
        <end position="242"/>
    </location>
</feature>
<accession>B1SZ80</accession>
<organism evidence="2 3">
    <name type="scientific">Burkholderia ambifaria MEX-5</name>
    <dbReference type="NCBI Taxonomy" id="396597"/>
    <lineage>
        <taxon>Bacteria</taxon>
        <taxon>Pseudomonadati</taxon>
        <taxon>Pseudomonadota</taxon>
        <taxon>Betaproteobacteria</taxon>
        <taxon>Burkholderiales</taxon>
        <taxon>Burkholderiaceae</taxon>
        <taxon>Burkholderia</taxon>
        <taxon>Burkholderia cepacia complex</taxon>
    </lineage>
</organism>
<proteinExistence type="predicted"/>
<dbReference type="EMBL" id="ABLK01000016">
    <property type="protein sequence ID" value="EDT43391.1"/>
    <property type="molecule type" value="Genomic_DNA"/>
</dbReference>
<dbReference type="PATRIC" id="fig|396597.7.peg.7567"/>
<gene>
    <name evidence="2" type="ORF">BamMEX5DRAFT_0846</name>
</gene>
<feature type="region of interest" description="Disordered" evidence="1">
    <location>
        <begin position="275"/>
        <end position="364"/>
    </location>
</feature>
<feature type="region of interest" description="Disordered" evidence="1">
    <location>
        <begin position="1"/>
        <end position="244"/>
    </location>
</feature>
<feature type="compositionally biased region" description="Basic and acidic residues" evidence="1">
    <location>
        <begin position="310"/>
        <end position="341"/>
    </location>
</feature>
<evidence type="ECO:0000313" key="3">
    <source>
        <dbReference type="Proteomes" id="UP000004814"/>
    </source>
</evidence>
<reference evidence="2 3" key="1">
    <citation type="submission" date="2008-03" db="EMBL/GenBank/DDBJ databases">
        <title>Sequencing of the draft genome and assembly of Burkholderia ambifaria MEX-5.</title>
        <authorList>
            <consortium name="US DOE Joint Genome Institute (JGI-PGF)"/>
            <person name="Copeland A."/>
            <person name="Lucas S."/>
            <person name="Lapidus A."/>
            <person name="Glavina del Rio T."/>
            <person name="Dalin E."/>
            <person name="Tice H."/>
            <person name="Bruce D."/>
            <person name="Goodwin L."/>
            <person name="Pitluck S."/>
            <person name="Larimer F."/>
            <person name="Land M.L."/>
            <person name="Hauser L."/>
            <person name="Tiedje J."/>
            <person name="Richardson P."/>
        </authorList>
    </citation>
    <scope>NUCLEOTIDE SEQUENCE [LARGE SCALE GENOMIC DNA]</scope>
    <source>
        <strain evidence="2 3">MEX-5</strain>
    </source>
</reference>
<feature type="compositionally biased region" description="Basic residues" evidence="1">
    <location>
        <begin position="431"/>
        <end position="445"/>
    </location>
</feature>
<dbReference type="AlphaFoldDB" id="B1SZ80"/>
<evidence type="ECO:0000313" key="2">
    <source>
        <dbReference type="EMBL" id="EDT43391.1"/>
    </source>
</evidence>